<evidence type="ECO:0000256" key="3">
    <source>
        <dbReference type="ARBA" id="ARBA00023235"/>
    </source>
</evidence>
<dbReference type="PANTHER" id="PTHR21600:SF44">
    <property type="entry name" value="RIBOSOMAL LARGE SUBUNIT PSEUDOURIDINE SYNTHASE D"/>
    <property type="match status" value="1"/>
</dbReference>
<evidence type="ECO:0000256" key="6">
    <source>
        <dbReference type="RuleBase" id="RU362028"/>
    </source>
</evidence>
<evidence type="ECO:0000256" key="5">
    <source>
        <dbReference type="PROSITE-ProRule" id="PRU00182"/>
    </source>
</evidence>
<accession>A0A7C2P6B8</accession>
<dbReference type="InterPro" id="IPR006225">
    <property type="entry name" value="PsdUridine_synth_RluC/D"/>
</dbReference>
<dbReference type="InterPro" id="IPR036986">
    <property type="entry name" value="S4_RNA-bd_sf"/>
</dbReference>
<comment type="function">
    <text evidence="6">Responsible for synthesis of pseudouridine from uracil.</text>
</comment>
<dbReference type="NCBIfam" id="TIGR00005">
    <property type="entry name" value="rluA_subfam"/>
    <property type="match status" value="1"/>
</dbReference>
<dbReference type="GO" id="GO:0003723">
    <property type="term" value="F:RNA binding"/>
    <property type="evidence" value="ECO:0007669"/>
    <property type="project" value="UniProtKB-KW"/>
</dbReference>
<sequence length="334" mass="37981">MEKIFERVVSEKMDGTRLDIYLVVSGIGLSRSQVLKLIKEGKVLVNDKPQKPSYKVKANDHIFAKFTVQEKLPVIAEDLPIPVIYEDEDIIVINKPKGMVVHPARGNVTGTLVNALVAKYKELPKIDDKTRPGIVHRLDKDTTGLLVVAKSEKALRSLARQMEEKTAKRIYWAVVWGRIVGPEGTIDAPIGRHTVDRTRMAVTFFNSRSAITHYKVLENFGNLATLLEISLETGRTHQIRVHMEYIGHPVVGDEVYSGRDVRKIFRVVPSELNQYVAKVLEIMDRQALHAKKLSFYHPGKGMNVEFEVDIPEDFRNLLEYLRSVKSELETVFKK</sequence>
<feature type="domain" description="RNA-binding S4" evidence="7">
    <location>
        <begin position="16"/>
        <end position="80"/>
    </location>
</feature>
<evidence type="ECO:0000259" key="7">
    <source>
        <dbReference type="SMART" id="SM00363"/>
    </source>
</evidence>
<dbReference type="PANTHER" id="PTHR21600">
    <property type="entry name" value="MITOCHONDRIAL RNA PSEUDOURIDINE SYNTHASE"/>
    <property type="match status" value="1"/>
</dbReference>
<dbReference type="SUPFAM" id="SSF55120">
    <property type="entry name" value="Pseudouridine synthase"/>
    <property type="match status" value="1"/>
</dbReference>
<dbReference type="Pfam" id="PF01479">
    <property type="entry name" value="S4"/>
    <property type="match status" value="1"/>
</dbReference>
<feature type="active site" evidence="4">
    <location>
        <position position="139"/>
    </location>
</feature>
<evidence type="ECO:0000256" key="4">
    <source>
        <dbReference type="PIRSR" id="PIRSR606225-1"/>
    </source>
</evidence>
<reference evidence="8" key="1">
    <citation type="journal article" date="2020" name="mSystems">
        <title>Genome- and Community-Level Interaction Insights into Carbon Utilization and Element Cycling Functions of Hydrothermarchaeota in Hydrothermal Sediment.</title>
        <authorList>
            <person name="Zhou Z."/>
            <person name="Liu Y."/>
            <person name="Xu W."/>
            <person name="Pan J."/>
            <person name="Luo Z.H."/>
            <person name="Li M."/>
        </authorList>
    </citation>
    <scope>NUCLEOTIDE SEQUENCE [LARGE SCALE GENOMIC DNA]</scope>
    <source>
        <strain evidence="8">SpSt-34</strain>
    </source>
</reference>
<dbReference type="Gene3D" id="3.10.290.10">
    <property type="entry name" value="RNA-binding S4 domain"/>
    <property type="match status" value="1"/>
</dbReference>
<evidence type="ECO:0000313" key="8">
    <source>
        <dbReference type="EMBL" id="HEN27435.1"/>
    </source>
</evidence>
<dbReference type="InterPro" id="IPR006145">
    <property type="entry name" value="PsdUridine_synth_RsuA/RluA"/>
</dbReference>
<dbReference type="InterPro" id="IPR020103">
    <property type="entry name" value="PsdUridine_synth_cat_dom_sf"/>
</dbReference>
<dbReference type="EC" id="5.4.99.-" evidence="6"/>
<dbReference type="GO" id="GO:0120159">
    <property type="term" value="F:rRNA pseudouridine synthase activity"/>
    <property type="evidence" value="ECO:0007669"/>
    <property type="project" value="UniProtKB-ARBA"/>
</dbReference>
<dbReference type="PROSITE" id="PS50889">
    <property type="entry name" value="S4"/>
    <property type="match status" value="1"/>
</dbReference>
<dbReference type="AlphaFoldDB" id="A0A7C2P6B8"/>
<comment type="caution">
    <text evidence="8">The sequence shown here is derived from an EMBL/GenBank/DDBJ whole genome shotgun (WGS) entry which is preliminary data.</text>
</comment>
<keyword evidence="3 6" id="KW-0413">Isomerase</keyword>
<dbReference type="GO" id="GO:0000455">
    <property type="term" value="P:enzyme-directed rRNA pseudouridine synthesis"/>
    <property type="evidence" value="ECO:0007669"/>
    <property type="project" value="UniProtKB-ARBA"/>
</dbReference>
<dbReference type="SUPFAM" id="SSF55174">
    <property type="entry name" value="Alpha-L RNA-binding motif"/>
    <property type="match status" value="1"/>
</dbReference>
<dbReference type="CDD" id="cd02869">
    <property type="entry name" value="PseudoU_synth_RluA_like"/>
    <property type="match status" value="1"/>
</dbReference>
<dbReference type="InterPro" id="IPR006224">
    <property type="entry name" value="PsdUridine_synth_RluA-like_CS"/>
</dbReference>
<gene>
    <name evidence="8" type="ORF">ENQ77_01980</name>
</gene>
<dbReference type="EMBL" id="DSOL01000053">
    <property type="protein sequence ID" value="HEN27435.1"/>
    <property type="molecule type" value="Genomic_DNA"/>
</dbReference>
<name>A0A7C2P6B8_UNCW3</name>
<dbReference type="CDD" id="cd00165">
    <property type="entry name" value="S4"/>
    <property type="match status" value="1"/>
</dbReference>
<dbReference type="PROSITE" id="PS01129">
    <property type="entry name" value="PSI_RLU"/>
    <property type="match status" value="1"/>
</dbReference>
<dbReference type="Pfam" id="PF00849">
    <property type="entry name" value="PseudoU_synth_2"/>
    <property type="match status" value="1"/>
</dbReference>
<dbReference type="FunFam" id="3.30.2350.10:FF:000006">
    <property type="entry name" value="Pseudouridine synthase"/>
    <property type="match status" value="1"/>
</dbReference>
<keyword evidence="2 5" id="KW-0694">RNA-binding</keyword>
<comment type="similarity">
    <text evidence="1 6">Belongs to the pseudouridine synthase RluA family.</text>
</comment>
<evidence type="ECO:0000256" key="1">
    <source>
        <dbReference type="ARBA" id="ARBA00010876"/>
    </source>
</evidence>
<proteinExistence type="inferred from homology"/>
<comment type="catalytic activity">
    <reaction evidence="6">
        <text>a uridine in RNA = a pseudouridine in RNA</text>
        <dbReference type="Rhea" id="RHEA:48348"/>
        <dbReference type="Rhea" id="RHEA-COMP:12068"/>
        <dbReference type="Rhea" id="RHEA-COMP:12069"/>
        <dbReference type="ChEBI" id="CHEBI:65314"/>
        <dbReference type="ChEBI" id="CHEBI:65315"/>
    </reaction>
</comment>
<dbReference type="InterPro" id="IPR002942">
    <property type="entry name" value="S4_RNA-bd"/>
</dbReference>
<organism evidence="8">
    <name type="scientific">candidate division WOR-3 bacterium</name>
    <dbReference type="NCBI Taxonomy" id="2052148"/>
    <lineage>
        <taxon>Bacteria</taxon>
        <taxon>Bacteria division WOR-3</taxon>
    </lineage>
</organism>
<dbReference type="SMART" id="SM00363">
    <property type="entry name" value="S4"/>
    <property type="match status" value="1"/>
</dbReference>
<dbReference type="InterPro" id="IPR050188">
    <property type="entry name" value="RluA_PseudoU_synthase"/>
</dbReference>
<protein>
    <recommendedName>
        <fullName evidence="6">Pseudouridine synthase</fullName>
        <ecNumber evidence="6">5.4.99.-</ecNumber>
    </recommendedName>
</protein>
<dbReference type="Gene3D" id="3.30.2350.10">
    <property type="entry name" value="Pseudouridine synthase"/>
    <property type="match status" value="1"/>
</dbReference>
<evidence type="ECO:0000256" key="2">
    <source>
        <dbReference type="ARBA" id="ARBA00022884"/>
    </source>
</evidence>